<dbReference type="PANTHER" id="PTHR45138">
    <property type="entry name" value="REGULATORY COMPONENTS OF SENSORY TRANSDUCTION SYSTEM"/>
    <property type="match status" value="1"/>
</dbReference>
<evidence type="ECO:0000313" key="6">
    <source>
        <dbReference type="EMBL" id="WZK90318.1"/>
    </source>
</evidence>
<comment type="catalytic activity">
    <reaction evidence="2">
        <text>2 GTP = 3',3'-c-di-GMP + 2 diphosphate</text>
        <dbReference type="Rhea" id="RHEA:24898"/>
        <dbReference type="ChEBI" id="CHEBI:33019"/>
        <dbReference type="ChEBI" id="CHEBI:37565"/>
        <dbReference type="ChEBI" id="CHEBI:58805"/>
        <dbReference type="EC" id="2.7.7.65"/>
    </reaction>
</comment>
<dbReference type="InterPro" id="IPR000160">
    <property type="entry name" value="GGDEF_dom"/>
</dbReference>
<dbReference type="Proteomes" id="UP001623232">
    <property type="component" value="Chromosome"/>
</dbReference>
<evidence type="ECO:0000259" key="4">
    <source>
        <dbReference type="PROSITE" id="PS50110"/>
    </source>
</evidence>
<dbReference type="PROSITE" id="PS50110">
    <property type="entry name" value="RESPONSE_REGULATORY"/>
    <property type="match status" value="2"/>
</dbReference>
<feature type="domain" description="Response regulatory" evidence="4">
    <location>
        <begin position="156"/>
        <end position="273"/>
    </location>
</feature>
<feature type="domain" description="GGDEF" evidence="5">
    <location>
        <begin position="323"/>
        <end position="462"/>
    </location>
</feature>
<protein>
    <recommendedName>
        <fullName evidence="1">diguanylate cyclase</fullName>
        <ecNumber evidence="1">2.7.7.65</ecNumber>
    </recommendedName>
</protein>
<dbReference type="Gene3D" id="3.30.70.270">
    <property type="match status" value="1"/>
</dbReference>
<sequence length="464" mass="50236">MQGTILIIDGVATNRIMLKVQLTAAYYHVVQAERLEGLGATIQRTRPDLILSAMSLPDGKVTDIKAMLARSDGFAGVPIIAVTEQNDRQNRLAALSAGIDDVLSYPLDDVILQARIRSLIRNRTNTAEITHQSNSTPAMGFAESMEPFAPAQSTISVALVAQNAATAALWRARLKPEVPYQLRTHQLNDIQALMTDPVPDAVILELDQSAESAGLRLLADLRARAATRQTVVIAVPNPASPKLAAEALDRGAHDAMQTGFCVDELALRLRTQLRLKAQSDRVRDQVRSGLRAAVLDPMTGLYNRRYALPYLARLSQHAELHNQSFAVILADLDHFKSINDRYGHPAGDAVLVETAKRLRSVLRPGDLAARVGGEEFLIVMPGTTANELQKTASELCRVVNHSPFQVAKVDHPVPVTISIGGTLGPSLSDTGRNQVEQLIGKADQALYAAKHAGRNRVTLSPQAA</sequence>
<dbReference type="InterPro" id="IPR011006">
    <property type="entry name" value="CheY-like_superfamily"/>
</dbReference>
<dbReference type="SMART" id="SM00267">
    <property type="entry name" value="GGDEF"/>
    <property type="match status" value="1"/>
</dbReference>
<dbReference type="SUPFAM" id="SSF55073">
    <property type="entry name" value="Nucleotide cyclase"/>
    <property type="match status" value="1"/>
</dbReference>
<dbReference type="CDD" id="cd01949">
    <property type="entry name" value="GGDEF"/>
    <property type="match status" value="1"/>
</dbReference>
<feature type="domain" description="Response regulatory" evidence="4">
    <location>
        <begin position="4"/>
        <end position="120"/>
    </location>
</feature>
<dbReference type="EC" id="2.7.7.65" evidence="1"/>
<proteinExistence type="predicted"/>
<dbReference type="RefSeq" id="WP_406648948.1">
    <property type="nucleotide sequence ID" value="NZ_CP123584.1"/>
</dbReference>
<accession>A0ABZ2XWQ2</accession>
<evidence type="ECO:0000313" key="7">
    <source>
        <dbReference type="Proteomes" id="UP001623232"/>
    </source>
</evidence>
<keyword evidence="6" id="KW-0548">Nucleotidyltransferase</keyword>
<dbReference type="InterPro" id="IPR001789">
    <property type="entry name" value="Sig_transdc_resp-reg_receiver"/>
</dbReference>
<evidence type="ECO:0000256" key="3">
    <source>
        <dbReference type="PROSITE-ProRule" id="PRU00169"/>
    </source>
</evidence>
<reference evidence="6 7" key="1">
    <citation type="submission" date="2023-04" db="EMBL/GenBank/DDBJ databases">
        <title>Complete genome sequence of Alisedimentitalea scapharcae.</title>
        <authorList>
            <person name="Rong J.-C."/>
            <person name="Yi M.-L."/>
            <person name="Zhao Q."/>
        </authorList>
    </citation>
    <scope>NUCLEOTIDE SEQUENCE [LARGE SCALE GENOMIC DNA]</scope>
    <source>
        <strain evidence="6 7">KCTC 42119</strain>
    </source>
</reference>
<dbReference type="NCBIfam" id="TIGR00254">
    <property type="entry name" value="GGDEF"/>
    <property type="match status" value="1"/>
</dbReference>
<dbReference type="Pfam" id="PF00072">
    <property type="entry name" value="Response_reg"/>
    <property type="match status" value="1"/>
</dbReference>
<dbReference type="Pfam" id="PF00990">
    <property type="entry name" value="GGDEF"/>
    <property type="match status" value="1"/>
</dbReference>
<evidence type="ECO:0000259" key="5">
    <source>
        <dbReference type="PROSITE" id="PS50887"/>
    </source>
</evidence>
<dbReference type="InterPro" id="IPR043128">
    <property type="entry name" value="Rev_trsase/Diguanyl_cyclase"/>
</dbReference>
<keyword evidence="6" id="KW-0808">Transferase</keyword>
<dbReference type="Gene3D" id="3.40.50.2300">
    <property type="match status" value="1"/>
</dbReference>
<dbReference type="EMBL" id="CP123584">
    <property type="protein sequence ID" value="WZK90318.1"/>
    <property type="molecule type" value="Genomic_DNA"/>
</dbReference>
<comment type="caution">
    <text evidence="3">Lacks conserved residue(s) required for the propagation of feature annotation.</text>
</comment>
<dbReference type="InterPro" id="IPR050469">
    <property type="entry name" value="Diguanylate_Cyclase"/>
</dbReference>
<dbReference type="InterPro" id="IPR029787">
    <property type="entry name" value="Nucleotide_cyclase"/>
</dbReference>
<dbReference type="SMART" id="SM00448">
    <property type="entry name" value="REC"/>
    <property type="match status" value="1"/>
</dbReference>
<dbReference type="PROSITE" id="PS50887">
    <property type="entry name" value="GGDEF"/>
    <property type="match status" value="1"/>
</dbReference>
<dbReference type="GO" id="GO:0052621">
    <property type="term" value="F:diguanylate cyclase activity"/>
    <property type="evidence" value="ECO:0007669"/>
    <property type="project" value="UniProtKB-EC"/>
</dbReference>
<gene>
    <name evidence="6" type="ORF">QEZ52_07180</name>
</gene>
<dbReference type="PANTHER" id="PTHR45138:SF9">
    <property type="entry name" value="DIGUANYLATE CYCLASE DGCM-RELATED"/>
    <property type="match status" value="1"/>
</dbReference>
<evidence type="ECO:0000256" key="1">
    <source>
        <dbReference type="ARBA" id="ARBA00012528"/>
    </source>
</evidence>
<evidence type="ECO:0000256" key="2">
    <source>
        <dbReference type="ARBA" id="ARBA00034247"/>
    </source>
</evidence>
<keyword evidence="7" id="KW-1185">Reference proteome</keyword>
<dbReference type="SUPFAM" id="SSF52172">
    <property type="entry name" value="CheY-like"/>
    <property type="match status" value="2"/>
</dbReference>
<name>A0ABZ2XWQ2_9RHOB</name>
<organism evidence="6 7">
    <name type="scientific">Aliisedimentitalea scapharcae</name>
    <dbReference type="NCBI Taxonomy" id="1524259"/>
    <lineage>
        <taxon>Bacteria</taxon>
        <taxon>Pseudomonadati</taxon>
        <taxon>Pseudomonadota</taxon>
        <taxon>Alphaproteobacteria</taxon>
        <taxon>Rhodobacterales</taxon>
        <taxon>Roseobacteraceae</taxon>
        <taxon>Aliisedimentitalea</taxon>
    </lineage>
</organism>